<dbReference type="InterPro" id="IPR026992">
    <property type="entry name" value="DIOX_N"/>
</dbReference>
<organism evidence="11 12">
    <name type="scientific">Oldenlandia corymbosa var. corymbosa</name>
    <dbReference type="NCBI Taxonomy" id="529605"/>
    <lineage>
        <taxon>Eukaryota</taxon>
        <taxon>Viridiplantae</taxon>
        <taxon>Streptophyta</taxon>
        <taxon>Embryophyta</taxon>
        <taxon>Tracheophyta</taxon>
        <taxon>Spermatophyta</taxon>
        <taxon>Magnoliopsida</taxon>
        <taxon>eudicotyledons</taxon>
        <taxon>Gunneridae</taxon>
        <taxon>Pentapetalae</taxon>
        <taxon>asterids</taxon>
        <taxon>lamiids</taxon>
        <taxon>Gentianales</taxon>
        <taxon>Rubiaceae</taxon>
        <taxon>Rubioideae</taxon>
        <taxon>Spermacoceae</taxon>
        <taxon>Hedyotis-Oldenlandia complex</taxon>
        <taxon>Oldenlandia</taxon>
    </lineage>
</organism>
<evidence type="ECO:0000256" key="7">
    <source>
        <dbReference type="ARBA" id="ARBA00023242"/>
    </source>
</evidence>
<dbReference type="FunFam" id="2.60.120.330:FF:000015">
    <property type="entry name" value="Protein DMR6-LIKE OXYGENASE 1"/>
    <property type="match status" value="1"/>
</dbReference>
<dbReference type="SUPFAM" id="SSF51197">
    <property type="entry name" value="Clavaminate synthase-like"/>
    <property type="match status" value="1"/>
</dbReference>
<accession>A0AAV1CQH0</accession>
<keyword evidence="12" id="KW-1185">Reference proteome</keyword>
<dbReference type="InterPro" id="IPR005123">
    <property type="entry name" value="Oxoglu/Fe-dep_dioxygenase_dom"/>
</dbReference>
<dbReference type="GO" id="GO:0002238">
    <property type="term" value="P:response to molecule of fungal origin"/>
    <property type="evidence" value="ECO:0007669"/>
    <property type="project" value="UniProtKB-ARBA"/>
</dbReference>
<dbReference type="GO" id="GO:0005634">
    <property type="term" value="C:nucleus"/>
    <property type="evidence" value="ECO:0007669"/>
    <property type="project" value="UniProtKB-SubCell"/>
</dbReference>
<sequence length="385" mass="43382">MSPALLSSSPRSLNANGCIQDPLENQYQKGVLHLSEIGIKNVPRKYVFPVSERPEMNLKKGKSSSHKGDGNLHLPIIDVAELQGPRRAEALKALSSACENYGFFQVVNHGVPVEAISNMMDAAKRFFALPTSEKEKYMSPDLSKAVRYGTSFNQLRDRVFCWRDFLKFVCHPLEDVISDWPSSPVDFRELAVTYAKETKMLFHTIADAVLESLGLSNARMTTDDQDDETLKEIKNGGQSMIINYYPSCPEPDLTIGLRPHSDFGVLTLLLQDEVPGLQIKHQGKWFTVEPIPGSFVINVGDQLEIFSNGRYKSVVHRVITNSEKSRISVASFHSFPFPSVVRPCERLITETNPRNYKETSFASFVDYMKSTDYKEKSFLESLKLT</sequence>
<dbReference type="InterPro" id="IPR050295">
    <property type="entry name" value="Plant_2OG-oxidoreductases"/>
</dbReference>
<reference evidence="11" key="1">
    <citation type="submission" date="2023-03" db="EMBL/GenBank/DDBJ databases">
        <authorList>
            <person name="Julca I."/>
        </authorList>
    </citation>
    <scope>NUCLEOTIDE SEQUENCE</scope>
</reference>
<comment type="subcellular location">
    <subcellularLocation>
        <location evidence="2">Cytoplasm</location>
    </subcellularLocation>
    <subcellularLocation>
        <location evidence="1">Nucleus</location>
    </subcellularLocation>
</comment>
<name>A0AAV1CQH0_OLDCO</name>
<dbReference type="GO" id="GO:0005737">
    <property type="term" value="C:cytoplasm"/>
    <property type="evidence" value="ECO:0007669"/>
    <property type="project" value="UniProtKB-SubCell"/>
</dbReference>
<comment type="similarity">
    <text evidence="3 9">Belongs to the iron/ascorbate-dependent oxidoreductase family.</text>
</comment>
<dbReference type="Gene3D" id="2.60.120.330">
    <property type="entry name" value="B-lactam Antibiotic, Isopenicillin N Synthase, Chain"/>
    <property type="match status" value="1"/>
</dbReference>
<dbReference type="InterPro" id="IPR027443">
    <property type="entry name" value="IPNS-like_sf"/>
</dbReference>
<dbReference type="PROSITE" id="PS51471">
    <property type="entry name" value="FE2OG_OXY"/>
    <property type="match status" value="1"/>
</dbReference>
<dbReference type="GO" id="GO:0009805">
    <property type="term" value="P:coumarin biosynthetic process"/>
    <property type="evidence" value="ECO:0007669"/>
    <property type="project" value="UniProtKB-ARBA"/>
</dbReference>
<protein>
    <submittedName>
        <fullName evidence="11">OLC1v1034411C2</fullName>
    </submittedName>
</protein>
<dbReference type="PRINTS" id="PR00682">
    <property type="entry name" value="IPNSYNTHASE"/>
</dbReference>
<evidence type="ECO:0000256" key="1">
    <source>
        <dbReference type="ARBA" id="ARBA00004123"/>
    </source>
</evidence>
<dbReference type="Pfam" id="PF14226">
    <property type="entry name" value="DIOX_N"/>
    <property type="match status" value="1"/>
</dbReference>
<evidence type="ECO:0000256" key="3">
    <source>
        <dbReference type="ARBA" id="ARBA00008056"/>
    </source>
</evidence>
<evidence type="ECO:0000256" key="9">
    <source>
        <dbReference type="RuleBase" id="RU003682"/>
    </source>
</evidence>
<dbReference type="PANTHER" id="PTHR47991">
    <property type="entry name" value="OXOGLUTARATE/IRON-DEPENDENT DIOXYGENASE"/>
    <property type="match status" value="1"/>
</dbReference>
<feature type="domain" description="Fe2OG dioxygenase" evidence="10">
    <location>
        <begin position="236"/>
        <end position="335"/>
    </location>
</feature>
<comment type="function">
    <text evidence="8">Involved in the regulation of shoot development and salicylic acid (SA) homeostasis.</text>
</comment>
<dbReference type="EMBL" id="OX459120">
    <property type="protein sequence ID" value="CAI9097894.1"/>
    <property type="molecule type" value="Genomic_DNA"/>
</dbReference>
<evidence type="ECO:0000259" key="10">
    <source>
        <dbReference type="PROSITE" id="PS51471"/>
    </source>
</evidence>
<evidence type="ECO:0000313" key="11">
    <source>
        <dbReference type="EMBL" id="CAI9097894.1"/>
    </source>
</evidence>
<gene>
    <name evidence="11" type="ORF">OLC1_LOCUS8255</name>
</gene>
<evidence type="ECO:0000313" key="12">
    <source>
        <dbReference type="Proteomes" id="UP001161247"/>
    </source>
</evidence>
<dbReference type="GO" id="GO:0046872">
    <property type="term" value="F:metal ion binding"/>
    <property type="evidence" value="ECO:0007669"/>
    <property type="project" value="UniProtKB-KW"/>
</dbReference>
<dbReference type="GO" id="GO:0016706">
    <property type="term" value="F:2-oxoglutarate-dependent dioxygenase activity"/>
    <property type="evidence" value="ECO:0007669"/>
    <property type="project" value="UniProtKB-ARBA"/>
</dbReference>
<dbReference type="InterPro" id="IPR044861">
    <property type="entry name" value="IPNS-like_FE2OG_OXY"/>
</dbReference>
<evidence type="ECO:0000256" key="8">
    <source>
        <dbReference type="ARBA" id="ARBA00059922"/>
    </source>
</evidence>
<evidence type="ECO:0000256" key="4">
    <source>
        <dbReference type="ARBA" id="ARBA00022490"/>
    </source>
</evidence>
<keyword evidence="9" id="KW-0560">Oxidoreductase</keyword>
<keyword evidence="4" id="KW-0963">Cytoplasm</keyword>
<keyword evidence="7" id="KW-0539">Nucleus</keyword>
<proteinExistence type="inferred from homology"/>
<dbReference type="Pfam" id="PF03171">
    <property type="entry name" value="2OG-FeII_Oxy"/>
    <property type="match status" value="1"/>
</dbReference>
<dbReference type="AlphaFoldDB" id="A0AAV1CQH0"/>
<evidence type="ECO:0000256" key="2">
    <source>
        <dbReference type="ARBA" id="ARBA00004496"/>
    </source>
</evidence>
<dbReference type="Proteomes" id="UP001161247">
    <property type="component" value="Chromosome 3"/>
</dbReference>
<evidence type="ECO:0000256" key="6">
    <source>
        <dbReference type="ARBA" id="ARBA00023004"/>
    </source>
</evidence>
<keyword evidence="5 9" id="KW-0479">Metal-binding</keyword>
<evidence type="ECO:0000256" key="5">
    <source>
        <dbReference type="ARBA" id="ARBA00022723"/>
    </source>
</evidence>
<keyword evidence="6 9" id="KW-0408">Iron</keyword>